<protein>
    <submittedName>
        <fullName evidence="1">Uncharacterized protein</fullName>
    </submittedName>
</protein>
<accession>U9UV52</accession>
<organism evidence="1">
    <name type="scientific">Rhizophagus irregularis (strain DAOM 181602 / DAOM 197198 / MUCL 43194)</name>
    <name type="common">Arbuscular mycorrhizal fungus</name>
    <name type="synonym">Glomus intraradices</name>
    <dbReference type="NCBI Taxonomy" id="747089"/>
    <lineage>
        <taxon>Eukaryota</taxon>
        <taxon>Fungi</taxon>
        <taxon>Fungi incertae sedis</taxon>
        <taxon>Mucoromycota</taxon>
        <taxon>Glomeromycotina</taxon>
        <taxon>Glomeromycetes</taxon>
        <taxon>Glomerales</taxon>
        <taxon>Glomeraceae</taxon>
        <taxon>Rhizophagus</taxon>
    </lineage>
</organism>
<name>U9UV52_RHIID</name>
<gene>
    <name evidence="1" type="ORF">GLOINDRAFT_14577</name>
</gene>
<evidence type="ECO:0000313" key="1">
    <source>
        <dbReference type="EMBL" id="ESA24265.1"/>
    </source>
</evidence>
<dbReference type="EMBL" id="KI274072">
    <property type="protein sequence ID" value="ESA24265.1"/>
    <property type="molecule type" value="Genomic_DNA"/>
</dbReference>
<dbReference type="AlphaFoldDB" id="U9UV52"/>
<sequence length="127" mass="14607">MKYHGTVEATSILRNTELVILQDAIPVRLSLENGEIKGSFIWEMGNAKDKSFGSFSFQNIENGLSVFDLENEMVFGFRSRYDSSWIPRRFLNGILKNGESTDFWVDKMVYGFSDKMVYGFYGLRVFG</sequence>
<proteinExistence type="predicted"/>
<dbReference type="HOGENOM" id="CLU_1971643_0_0_1"/>
<reference evidence="1" key="1">
    <citation type="submission" date="2013-07" db="EMBL/GenBank/DDBJ databases">
        <title>The genome of an arbuscular mycorrhizal fungus provides insights into the evolution of the oldest plant symbiosis.</title>
        <authorList>
            <consortium name="DOE Joint Genome Institute"/>
            <person name="Tisserant E."/>
            <person name="Malbreil M."/>
            <person name="Kuo A."/>
            <person name="Kohler A."/>
            <person name="Symeonidi A."/>
            <person name="Balestrini R."/>
            <person name="Charron P."/>
            <person name="Duensing N."/>
            <person name="Frei-dit-Frey N."/>
            <person name="Gianinazzi-Pearson V."/>
            <person name="Gilbert B."/>
            <person name="Handa Y."/>
            <person name="Hijri M."/>
            <person name="Kaul R."/>
            <person name="Kawaguchi M."/>
            <person name="Krajinski F."/>
            <person name="Lammers P."/>
            <person name="Lapierre D."/>
            <person name="Masclaux F.G."/>
            <person name="Murat C."/>
            <person name="Morin E."/>
            <person name="Ndikumana S."/>
            <person name="Pagni M."/>
            <person name="Petitpierre D."/>
            <person name="Requena N."/>
            <person name="Rosikiewicz P."/>
            <person name="Riley R."/>
            <person name="Saito K."/>
            <person name="San Clemente H."/>
            <person name="Shapiro H."/>
            <person name="van Tuinen D."/>
            <person name="Becard G."/>
            <person name="Bonfante P."/>
            <person name="Paszkowski U."/>
            <person name="Shachar-Hill Y."/>
            <person name="Young J.P."/>
            <person name="Sanders I.R."/>
            <person name="Henrissat B."/>
            <person name="Rensing S.A."/>
            <person name="Grigoriev I.V."/>
            <person name="Corradi N."/>
            <person name="Roux C."/>
            <person name="Martin F."/>
        </authorList>
    </citation>
    <scope>NUCLEOTIDE SEQUENCE</scope>
    <source>
        <strain evidence="1">DAOM 197198</strain>
    </source>
</reference>